<evidence type="ECO:0000256" key="2">
    <source>
        <dbReference type="ARBA" id="ARBA00001946"/>
    </source>
</evidence>
<dbReference type="InterPro" id="IPR015797">
    <property type="entry name" value="NUDIX_hydrolase-like_dom_sf"/>
</dbReference>
<dbReference type="Gene3D" id="3.90.79.10">
    <property type="entry name" value="Nucleoside Triphosphate Pyrophosphohydrolase"/>
    <property type="match status" value="1"/>
</dbReference>
<dbReference type="SUPFAM" id="SSF55811">
    <property type="entry name" value="Nudix"/>
    <property type="match status" value="1"/>
</dbReference>
<name>A0A1N7PPE8_9RHOB</name>
<dbReference type="EMBL" id="FTOQ01000018">
    <property type="protein sequence ID" value="SIT12367.1"/>
    <property type="molecule type" value="Genomic_DNA"/>
</dbReference>
<dbReference type="GO" id="GO:0016818">
    <property type="term" value="F:hydrolase activity, acting on acid anhydrides, in phosphorus-containing anhydrides"/>
    <property type="evidence" value="ECO:0007669"/>
    <property type="project" value="InterPro"/>
</dbReference>
<keyword evidence="3" id="KW-0479">Metal-binding</keyword>
<keyword evidence="6" id="KW-0464">Manganese</keyword>
<organism evidence="8 9">
    <name type="scientific">Roseivivax lentus</name>
    <dbReference type="NCBI Taxonomy" id="633194"/>
    <lineage>
        <taxon>Bacteria</taxon>
        <taxon>Pseudomonadati</taxon>
        <taxon>Pseudomonadota</taxon>
        <taxon>Alphaproteobacteria</taxon>
        <taxon>Rhodobacterales</taxon>
        <taxon>Roseobacteraceae</taxon>
        <taxon>Roseivivax</taxon>
    </lineage>
</organism>
<proteinExistence type="predicted"/>
<evidence type="ECO:0000256" key="1">
    <source>
        <dbReference type="ARBA" id="ARBA00001936"/>
    </source>
</evidence>
<dbReference type="GO" id="GO:0046872">
    <property type="term" value="F:metal ion binding"/>
    <property type="evidence" value="ECO:0007669"/>
    <property type="project" value="UniProtKB-KW"/>
</dbReference>
<evidence type="ECO:0000256" key="4">
    <source>
        <dbReference type="ARBA" id="ARBA00022801"/>
    </source>
</evidence>
<dbReference type="CDD" id="cd18870">
    <property type="entry name" value="NUDIX_AcylCoAdiphos_Nudt19"/>
    <property type="match status" value="1"/>
</dbReference>
<dbReference type="PANTHER" id="PTHR12318:SF0">
    <property type="entry name" value="ACYL-COENZYME A DIPHOSPHATASE NUDT19"/>
    <property type="match status" value="1"/>
</dbReference>
<comment type="cofactor">
    <cofactor evidence="2">
        <name>Mg(2+)</name>
        <dbReference type="ChEBI" id="CHEBI:18420"/>
    </cofactor>
</comment>
<dbReference type="InterPro" id="IPR000086">
    <property type="entry name" value="NUDIX_hydrolase_dom"/>
</dbReference>
<keyword evidence="5" id="KW-0460">Magnesium</keyword>
<accession>A0A1N7PPE8</accession>
<reference evidence="9" key="1">
    <citation type="submission" date="2017-01" db="EMBL/GenBank/DDBJ databases">
        <authorList>
            <person name="Varghese N."/>
            <person name="Submissions S."/>
        </authorList>
    </citation>
    <scope>NUCLEOTIDE SEQUENCE [LARGE SCALE GENOMIC DNA]</scope>
    <source>
        <strain evidence="9">DSM 29430</strain>
    </source>
</reference>
<evidence type="ECO:0000256" key="5">
    <source>
        <dbReference type="ARBA" id="ARBA00022842"/>
    </source>
</evidence>
<dbReference type="Proteomes" id="UP000186684">
    <property type="component" value="Unassembled WGS sequence"/>
</dbReference>
<evidence type="ECO:0000313" key="9">
    <source>
        <dbReference type="Proteomes" id="UP000186684"/>
    </source>
</evidence>
<dbReference type="PANTHER" id="PTHR12318">
    <property type="entry name" value="TESTOSTERONE-REGULATED PROTEIN RP2"/>
    <property type="match status" value="1"/>
</dbReference>
<gene>
    <name evidence="8" type="ORF">SAMN05421759_11817</name>
</gene>
<dbReference type="PROSITE" id="PS51462">
    <property type="entry name" value="NUDIX"/>
    <property type="match status" value="1"/>
</dbReference>
<comment type="cofactor">
    <cofactor evidence="1">
        <name>Mn(2+)</name>
        <dbReference type="ChEBI" id="CHEBI:29035"/>
    </cofactor>
</comment>
<feature type="domain" description="Nudix hydrolase" evidence="7">
    <location>
        <begin position="20"/>
        <end position="209"/>
    </location>
</feature>
<dbReference type="InterPro" id="IPR039121">
    <property type="entry name" value="NUDT19"/>
</dbReference>
<keyword evidence="9" id="KW-1185">Reference proteome</keyword>
<evidence type="ECO:0000313" key="8">
    <source>
        <dbReference type="EMBL" id="SIT12367.1"/>
    </source>
</evidence>
<dbReference type="STRING" id="633194.SAMN05421759_11817"/>
<sequence>MAGESMTEHAAAGAPQDKSALRDAATVIVLRDRATRPHVLMGQRGAKAVFMPSKFVFPGGARDPGDARVPLAGELPAICRDRLQEDSAPEPARALPLTAIRELFEETGQILGTPADWPDPPADWRAFAATGHRPSAEALQFVFRAITPPGRPRRFDARFFLADAEALASDPDDFSAASDELSHLRWVALDEVRALDMPFITEVVLAEIAARAADPAPPVSVPFFRNDDEESLFLRLRGERLI</sequence>
<evidence type="ECO:0000256" key="6">
    <source>
        <dbReference type="ARBA" id="ARBA00023211"/>
    </source>
</evidence>
<evidence type="ECO:0000256" key="3">
    <source>
        <dbReference type="ARBA" id="ARBA00022723"/>
    </source>
</evidence>
<dbReference type="AlphaFoldDB" id="A0A1N7PPE8"/>
<keyword evidence="4" id="KW-0378">Hydrolase</keyword>
<protein>
    <recommendedName>
        <fullName evidence="7">Nudix hydrolase domain-containing protein</fullName>
    </recommendedName>
</protein>
<evidence type="ECO:0000259" key="7">
    <source>
        <dbReference type="PROSITE" id="PS51462"/>
    </source>
</evidence>